<feature type="domain" description="Killer toxin Kp4" evidence="2">
    <location>
        <begin position="15"/>
        <end position="165"/>
    </location>
</feature>
<name>A0A8H6G0J9_9LECA</name>
<dbReference type="GO" id="GO:0005576">
    <property type="term" value="C:extracellular region"/>
    <property type="evidence" value="ECO:0007669"/>
    <property type="project" value="InterPro"/>
</dbReference>
<dbReference type="InterPro" id="IPR015131">
    <property type="entry name" value="Killer_tox_Kp4"/>
</dbReference>
<dbReference type="Pfam" id="PF09044">
    <property type="entry name" value="Kp4"/>
    <property type="match status" value="1"/>
</dbReference>
<dbReference type="EMBL" id="JACCJC010000010">
    <property type="protein sequence ID" value="KAF6238224.1"/>
    <property type="molecule type" value="Genomic_DNA"/>
</dbReference>
<gene>
    <name evidence="3" type="ORF">HO173_003504</name>
</gene>
<dbReference type="GeneID" id="59285170"/>
<accession>A0A8H6G0J9</accession>
<protein>
    <recommendedName>
        <fullName evidence="2">Killer toxin Kp4 domain-containing protein</fullName>
    </recommendedName>
</protein>
<keyword evidence="4" id="KW-1185">Reference proteome</keyword>
<dbReference type="OrthoDB" id="4177994at2759"/>
<evidence type="ECO:0000313" key="4">
    <source>
        <dbReference type="Proteomes" id="UP000578531"/>
    </source>
</evidence>
<dbReference type="InterPro" id="IPR011329">
    <property type="entry name" value="Killer_tox_Kp4/SMK"/>
</dbReference>
<sequence length="208" mass="21246">MRTSSLLMLGITSLSTLLGSSYALGINCRGSALCDRATMSSSSGKIVQILRDAVWAASESNSTTYGDGSHIICISQTDTVTISASAGGDYDGVTGSFSLSGDLSVGAGGICLFPQGASLSLEQIRPLTDAILEHGCSTCGSVPIHFVDQGSNDPSDGILTFNYVENPFCDQQCISDTGASSGDPTASKVRRSAKFGPGGAVLRGIDGE</sequence>
<keyword evidence="1" id="KW-0732">Signal</keyword>
<dbReference type="Gene3D" id="3.30.430.10">
    <property type="entry name" value="Killer Toxin P4, subunit A"/>
    <property type="match status" value="1"/>
</dbReference>
<dbReference type="SUPFAM" id="SSF55221">
    <property type="entry name" value="Yeast killer toxins"/>
    <property type="match status" value="2"/>
</dbReference>
<evidence type="ECO:0000259" key="2">
    <source>
        <dbReference type="Pfam" id="PF09044"/>
    </source>
</evidence>
<proteinExistence type="predicted"/>
<dbReference type="AlphaFoldDB" id="A0A8H6G0J9"/>
<feature type="chain" id="PRO_5034348875" description="Killer toxin Kp4 domain-containing protein" evidence="1">
    <location>
        <begin position="24"/>
        <end position="208"/>
    </location>
</feature>
<evidence type="ECO:0000256" key="1">
    <source>
        <dbReference type="SAM" id="SignalP"/>
    </source>
</evidence>
<reference evidence="3 4" key="1">
    <citation type="journal article" date="2020" name="Genomics">
        <title>Complete, high-quality genomes from long-read metagenomic sequencing of two wolf lichen thalli reveals enigmatic genome architecture.</title>
        <authorList>
            <person name="McKenzie S.K."/>
            <person name="Walston R.F."/>
            <person name="Allen J.L."/>
        </authorList>
    </citation>
    <scope>NUCLEOTIDE SEQUENCE [LARGE SCALE GENOMIC DNA]</scope>
    <source>
        <strain evidence="3">WasteWater2</strain>
    </source>
</reference>
<organism evidence="3 4">
    <name type="scientific">Letharia columbiana</name>
    <dbReference type="NCBI Taxonomy" id="112416"/>
    <lineage>
        <taxon>Eukaryota</taxon>
        <taxon>Fungi</taxon>
        <taxon>Dikarya</taxon>
        <taxon>Ascomycota</taxon>
        <taxon>Pezizomycotina</taxon>
        <taxon>Lecanoromycetes</taxon>
        <taxon>OSLEUM clade</taxon>
        <taxon>Lecanoromycetidae</taxon>
        <taxon>Lecanorales</taxon>
        <taxon>Lecanorineae</taxon>
        <taxon>Parmeliaceae</taxon>
        <taxon>Letharia</taxon>
    </lineage>
</organism>
<evidence type="ECO:0000313" key="3">
    <source>
        <dbReference type="EMBL" id="KAF6238224.1"/>
    </source>
</evidence>
<dbReference type="Proteomes" id="UP000578531">
    <property type="component" value="Unassembled WGS sequence"/>
</dbReference>
<dbReference type="RefSeq" id="XP_037167531.1">
    <property type="nucleotide sequence ID" value="XM_037305429.1"/>
</dbReference>
<feature type="signal peptide" evidence="1">
    <location>
        <begin position="1"/>
        <end position="23"/>
    </location>
</feature>
<comment type="caution">
    <text evidence="3">The sequence shown here is derived from an EMBL/GenBank/DDBJ whole genome shotgun (WGS) entry which is preliminary data.</text>
</comment>